<accession>A0A4C1YRW0</accession>
<proteinExistence type="predicted"/>
<feature type="region of interest" description="Disordered" evidence="1">
    <location>
        <begin position="138"/>
        <end position="198"/>
    </location>
</feature>
<name>A0A4C1YRW0_EUMVA</name>
<reference evidence="2 3" key="1">
    <citation type="journal article" date="2019" name="Commun. Biol.">
        <title>The bagworm genome reveals a unique fibroin gene that provides high tensile strength.</title>
        <authorList>
            <person name="Kono N."/>
            <person name="Nakamura H."/>
            <person name="Ohtoshi R."/>
            <person name="Tomita M."/>
            <person name="Numata K."/>
            <person name="Arakawa K."/>
        </authorList>
    </citation>
    <scope>NUCLEOTIDE SEQUENCE [LARGE SCALE GENOMIC DNA]</scope>
</reference>
<dbReference type="Proteomes" id="UP000299102">
    <property type="component" value="Unassembled WGS sequence"/>
</dbReference>
<dbReference type="EMBL" id="BGZK01001319">
    <property type="protein sequence ID" value="GBP77167.1"/>
    <property type="molecule type" value="Genomic_DNA"/>
</dbReference>
<evidence type="ECO:0000256" key="1">
    <source>
        <dbReference type="SAM" id="MobiDB-lite"/>
    </source>
</evidence>
<feature type="compositionally biased region" description="Basic and acidic residues" evidence="1">
    <location>
        <begin position="189"/>
        <end position="198"/>
    </location>
</feature>
<comment type="caution">
    <text evidence="2">The sequence shown here is derived from an EMBL/GenBank/DDBJ whole genome shotgun (WGS) entry which is preliminary data.</text>
</comment>
<keyword evidence="3" id="KW-1185">Reference proteome</keyword>
<evidence type="ECO:0000313" key="3">
    <source>
        <dbReference type="Proteomes" id="UP000299102"/>
    </source>
</evidence>
<organism evidence="2 3">
    <name type="scientific">Eumeta variegata</name>
    <name type="common">Bagworm moth</name>
    <name type="synonym">Eumeta japonica</name>
    <dbReference type="NCBI Taxonomy" id="151549"/>
    <lineage>
        <taxon>Eukaryota</taxon>
        <taxon>Metazoa</taxon>
        <taxon>Ecdysozoa</taxon>
        <taxon>Arthropoda</taxon>
        <taxon>Hexapoda</taxon>
        <taxon>Insecta</taxon>
        <taxon>Pterygota</taxon>
        <taxon>Neoptera</taxon>
        <taxon>Endopterygota</taxon>
        <taxon>Lepidoptera</taxon>
        <taxon>Glossata</taxon>
        <taxon>Ditrysia</taxon>
        <taxon>Tineoidea</taxon>
        <taxon>Psychidae</taxon>
        <taxon>Oiketicinae</taxon>
        <taxon>Eumeta</taxon>
    </lineage>
</organism>
<evidence type="ECO:0000313" key="2">
    <source>
        <dbReference type="EMBL" id="GBP77167.1"/>
    </source>
</evidence>
<sequence length="198" mass="22581">MKLTSKVGPIKTKITDKTYLLRRLERVGGDDQRAVALTQQLSERRRFYLYISIANLAKTYPRSHSQFPVPDSNADIDSDLGIGGLGCPTLFMLSSITREHYSYTVTLVVEVFIQGDSRRPFALQMPSCNSSKRKYFAYDRSTRRRRPERPRRALEPGRAEPFPPRISNAGLKKPKPLGRVSGYPMDADLSMKERKNNL</sequence>
<gene>
    <name evidence="2" type="ORF">EVAR_38746_1</name>
</gene>
<dbReference type="AlphaFoldDB" id="A0A4C1YRW0"/>
<protein>
    <submittedName>
        <fullName evidence="2">Uncharacterized protein</fullName>
    </submittedName>
</protein>